<comment type="caution">
    <text evidence="4">The sequence shown here is derived from an EMBL/GenBank/DDBJ whole genome shotgun (WGS) entry which is preliminary data.</text>
</comment>
<dbReference type="Pfam" id="PF13843">
    <property type="entry name" value="DDE_Tnp_1_7"/>
    <property type="match status" value="1"/>
</dbReference>
<name>A0A225VN08_9STRA</name>
<dbReference type="PANTHER" id="PTHR46599">
    <property type="entry name" value="PIGGYBAC TRANSPOSABLE ELEMENT-DERIVED PROTEIN 4"/>
    <property type="match status" value="1"/>
</dbReference>
<dbReference type="Proteomes" id="UP000198211">
    <property type="component" value="Unassembled WGS sequence"/>
</dbReference>
<keyword evidence="2" id="KW-0472">Membrane</keyword>
<organism evidence="4 5">
    <name type="scientific">Phytophthora megakarya</name>
    <dbReference type="NCBI Taxonomy" id="4795"/>
    <lineage>
        <taxon>Eukaryota</taxon>
        <taxon>Sar</taxon>
        <taxon>Stramenopiles</taxon>
        <taxon>Oomycota</taxon>
        <taxon>Peronosporomycetes</taxon>
        <taxon>Peronosporales</taxon>
        <taxon>Peronosporaceae</taxon>
        <taxon>Phytophthora</taxon>
    </lineage>
</organism>
<feature type="compositionally biased region" description="Basic and acidic residues" evidence="1">
    <location>
        <begin position="16"/>
        <end position="31"/>
    </location>
</feature>
<evidence type="ECO:0000313" key="4">
    <source>
        <dbReference type="EMBL" id="OWZ05910.1"/>
    </source>
</evidence>
<dbReference type="OrthoDB" id="122134at2759"/>
<feature type="transmembrane region" description="Helical" evidence="2">
    <location>
        <begin position="431"/>
        <end position="453"/>
    </location>
</feature>
<keyword evidence="2" id="KW-1133">Transmembrane helix</keyword>
<dbReference type="EMBL" id="NBNE01004201">
    <property type="protein sequence ID" value="OWZ05910.1"/>
    <property type="molecule type" value="Genomic_DNA"/>
</dbReference>
<accession>A0A225VN08</accession>
<reference evidence="5" key="1">
    <citation type="submission" date="2017-03" db="EMBL/GenBank/DDBJ databases">
        <title>Phytopthora megakarya and P. palmivora, two closely related causual agents of cacao black pod achieved similar genome size and gene model numbers by different mechanisms.</title>
        <authorList>
            <person name="Ali S."/>
            <person name="Shao J."/>
            <person name="Larry D.J."/>
            <person name="Kronmiller B."/>
            <person name="Shen D."/>
            <person name="Strem M.D."/>
            <person name="Melnick R.L."/>
            <person name="Guiltinan M.J."/>
            <person name="Tyler B.M."/>
            <person name="Meinhardt L.W."/>
            <person name="Bailey B.A."/>
        </authorList>
    </citation>
    <scope>NUCLEOTIDE SEQUENCE [LARGE SCALE GENOMIC DNA]</scope>
    <source>
        <strain evidence="5">zdho120</strain>
    </source>
</reference>
<dbReference type="InterPro" id="IPR046349">
    <property type="entry name" value="C1-like_sf"/>
</dbReference>
<evidence type="ECO:0000256" key="1">
    <source>
        <dbReference type="SAM" id="MobiDB-lite"/>
    </source>
</evidence>
<feature type="domain" description="PiggyBac transposable element-derived protein" evidence="3">
    <location>
        <begin position="84"/>
        <end position="223"/>
    </location>
</feature>
<evidence type="ECO:0000259" key="3">
    <source>
        <dbReference type="Pfam" id="PF13843"/>
    </source>
</evidence>
<keyword evidence="2" id="KW-0812">Transmembrane</keyword>
<protein>
    <recommendedName>
        <fullName evidence="3">PiggyBac transposable element-derived protein domain-containing protein</fullName>
    </recommendedName>
</protein>
<dbReference type="SUPFAM" id="SSF57889">
    <property type="entry name" value="Cysteine-rich domain"/>
    <property type="match status" value="1"/>
</dbReference>
<feature type="transmembrane region" description="Helical" evidence="2">
    <location>
        <begin position="387"/>
        <end position="410"/>
    </location>
</feature>
<dbReference type="AlphaFoldDB" id="A0A225VN08"/>
<dbReference type="PANTHER" id="PTHR46599:SF3">
    <property type="entry name" value="PIGGYBAC TRANSPOSABLE ELEMENT-DERIVED PROTEIN 4"/>
    <property type="match status" value="1"/>
</dbReference>
<gene>
    <name evidence="4" type="ORF">PHMEG_00021917</name>
</gene>
<sequence length="612" mass="69351">MLNDAEWPVNEWENVTELRNEEEKDEERDGPSEIAQRYIERLTSESGLHLLKPRKIERAYAQHGERGLFGLFVSKKLKRAWRIWTNEVLKGKGEALLTFDELDAYIGLEMAMSLVPITDIKELWSDKPFQGHPDFKATMSRTRFQTIRERNIRQDPLWHSRHLLEHFQRKFAQTAVPFGVSSLDENGLRTKARTLAKSFMPLKPDKFAIRFYAVVGWHSLYVHSIWDNGSGNTLPTTPVQRYTRLFPRLRTPIGITLRRSDCNIKPNAAAALWMAMIAHQTQLYPSPSKRRLLVCDNFYTRHILANAVLALTDGEVRMLGTVRQGWIDALNKSAVADAVERVQNSERGSWELIAAINSVEDSKERRAAHKRSQAKLPVHLRSTYAPAFSFASCAGTVFAVPTVVAAYNLAMNGVDRIDQLRATNPTRRKEVRLSMSLLTWALDMSVINAYALMRRINPNGDNAAKTLREFKRRVCEALVSTQRTTRELKAANSKRPRVDPAATTVHAGIPQHVLTPNSREHSSGKLACYLCSLQGLQSKSRYGCPQCQRGYHVECFSVVHFQDAFTTSSPSVTKALEAIRSAENGRAPFKTRRRSSKSITQLSDLVLPTKKS</sequence>
<feature type="region of interest" description="Disordered" evidence="1">
    <location>
        <begin position="1"/>
        <end position="31"/>
    </location>
</feature>
<evidence type="ECO:0000313" key="5">
    <source>
        <dbReference type="Proteomes" id="UP000198211"/>
    </source>
</evidence>
<keyword evidence="5" id="KW-1185">Reference proteome</keyword>
<evidence type="ECO:0000256" key="2">
    <source>
        <dbReference type="SAM" id="Phobius"/>
    </source>
</evidence>
<proteinExistence type="predicted"/>
<dbReference type="InterPro" id="IPR029526">
    <property type="entry name" value="PGBD"/>
</dbReference>